<evidence type="ECO:0000256" key="4">
    <source>
        <dbReference type="ARBA" id="ARBA00023004"/>
    </source>
</evidence>
<keyword evidence="4" id="KW-0408">Iron</keyword>
<proteinExistence type="inferred from homology"/>
<name>A0A165Q2Z2_9APHY</name>
<feature type="compositionally biased region" description="Low complexity" evidence="5">
    <location>
        <begin position="352"/>
        <end position="369"/>
    </location>
</feature>
<dbReference type="AlphaFoldDB" id="A0A165Q2Z2"/>
<feature type="transmembrane region" description="Helical" evidence="6">
    <location>
        <begin position="37"/>
        <end position="59"/>
    </location>
</feature>
<dbReference type="Proteomes" id="UP000076727">
    <property type="component" value="Unassembled WGS sequence"/>
</dbReference>
<evidence type="ECO:0000256" key="2">
    <source>
        <dbReference type="ARBA" id="ARBA00022617"/>
    </source>
</evidence>
<dbReference type="InterPro" id="IPR050529">
    <property type="entry name" value="CYP450_sterol_14alpha_dmase"/>
</dbReference>
<feature type="region of interest" description="Disordered" evidence="5">
    <location>
        <begin position="350"/>
        <end position="369"/>
    </location>
</feature>
<evidence type="ECO:0000256" key="3">
    <source>
        <dbReference type="ARBA" id="ARBA00022723"/>
    </source>
</evidence>
<protein>
    <submittedName>
        <fullName evidence="7">Cytochrome P450</fullName>
    </submittedName>
</protein>
<dbReference type="GO" id="GO:0004497">
    <property type="term" value="F:monooxygenase activity"/>
    <property type="evidence" value="ECO:0007669"/>
    <property type="project" value="InterPro"/>
</dbReference>
<dbReference type="Pfam" id="PF00067">
    <property type="entry name" value="p450"/>
    <property type="match status" value="1"/>
</dbReference>
<keyword evidence="8" id="KW-1185">Reference proteome</keyword>
<dbReference type="Gene3D" id="1.10.630.10">
    <property type="entry name" value="Cytochrome P450"/>
    <property type="match status" value="1"/>
</dbReference>
<keyword evidence="6" id="KW-0812">Transmembrane</keyword>
<dbReference type="InterPro" id="IPR036396">
    <property type="entry name" value="Cyt_P450_sf"/>
</dbReference>
<keyword evidence="6" id="KW-1133">Transmembrane helix</keyword>
<evidence type="ECO:0000313" key="8">
    <source>
        <dbReference type="Proteomes" id="UP000076727"/>
    </source>
</evidence>
<keyword evidence="6" id="KW-0472">Membrane</keyword>
<evidence type="ECO:0000256" key="5">
    <source>
        <dbReference type="SAM" id="MobiDB-lite"/>
    </source>
</evidence>
<dbReference type="SUPFAM" id="SSF48264">
    <property type="entry name" value="Cytochrome P450"/>
    <property type="match status" value="1"/>
</dbReference>
<evidence type="ECO:0000313" key="7">
    <source>
        <dbReference type="EMBL" id="KZT68943.1"/>
    </source>
</evidence>
<dbReference type="InterPro" id="IPR002397">
    <property type="entry name" value="Cyt_P450_B"/>
</dbReference>
<evidence type="ECO:0000256" key="6">
    <source>
        <dbReference type="SAM" id="Phobius"/>
    </source>
</evidence>
<dbReference type="PANTHER" id="PTHR24304:SF2">
    <property type="entry name" value="24-HYDROXYCHOLESTEROL 7-ALPHA-HYDROXYLASE"/>
    <property type="match status" value="1"/>
</dbReference>
<dbReference type="GO" id="GO:0005506">
    <property type="term" value="F:iron ion binding"/>
    <property type="evidence" value="ECO:0007669"/>
    <property type="project" value="InterPro"/>
</dbReference>
<organism evidence="7 8">
    <name type="scientific">Daedalea quercina L-15889</name>
    <dbReference type="NCBI Taxonomy" id="1314783"/>
    <lineage>
        <taxon>Eukaryota</taxon>
        <taxon>Fungi</taxon>
        <taxon>Dikarya</taxon>
        <taxon>Basidiomycota</taxon>
        <taxon>Agaricomycotina</taxon>
        <taxon>Agaricomycetes</taxon>
        <taxon>Polyporales</taxon>
        <taxon>Fomitopsis</taxon>
    </lineage>
</organism>
<dbReference type="OrthoDB" id="1055148at2759"/>
<dbReference type="PRINTS" id="PR00359">
    <property type="entry name" value="BP450"/>
</dbReference>
<dbReference type="EMBL" id="KV429062">
    <property type="protein sequence ID" value="KZT68943.1"/>
    <property type="molecule type" value="Genomic_DNA"/>
</dbReference>
<gene>
    <name evidence="7" type="ORF">DAEQUDRAFT_307318</name>
</gene>
<comment type="similarity">
    <text evidence="1">Belongs to the cytochrome P450 family.</text>
</comment>
<evidence type="ECO:0000256" key="1">
    <source>
        <dbReference type="ARBA" id="ARBA00010617"/>
    </source>
</evidence>
<keyword evidence="3" id="KW-0479">Metal-binding</keyword>
<dbReference type="GO" id="GO:0020037">
    <property type="term" value="F:heme binding"/>
    <property type="evidence" value="ECO:0007669"/>
    <property type="project" value="InterPro"/>
</dbReference>
<keyword evidence="2" id="KW-0349">Heme</keyword>
<dbReference type="InterPro" id="IPR001128">
    <property type="entry name" value="Cyt_P450"/>
</dbReference>
<reference evidence="7 8" key="1">
    <citation type="journal article" date="2016" name="Mol. Biol. Evol.">
        <title>Comparative Genomics of Early-Diverging Mushroom-Forming Fungi Provides Insights into the Origins of Lignocellulose Decay Capabilities.</title>
        <authorList>
            <person name="Nagy L.G."/>
            <person name="Riley R."/>
            <person name="Tritt A."/>
            <person name="Adam C."/>
            <person name="Daum C."/>
            <person name="Floudas D."/>
            <person name="Sun H."/>
            <person name="Yadav J.S."/>
            <person name="Pangilinan J."/>
            <person name="Larsson K.H."/>
            <person name="Matsuura K."/>
            <person name="Barry K."/>
            <person name="Labutti K."/>
            <person name="Kuo R."/>
            <person name="Ohm R.A."/>
            <person name="Bhattacharya S.S."/>
            <person name="Shirouzu T."/>
            <person name="Yoshinaga Y."/>
            <person name="Martin F.M."/>
            <person name="Grigoriev I.V."/>
            <person name="Hibbett D.S."/>
        </authorList>
    </citation>
    <scope>NUCLEOTIDE SEQUENCE [LARGE SCALE GENOMIC DNA]</scope>
    <source>
        <strain evidence="7 8">L-15889</strain>
    </source>
</reference>
<dbReference type="GO" id="GO:0016705">
    <property type="term" value="F:oxidoreductase activity, acting on paired donors, with incorporation or reduction of molecular oxygen"/>
    <property type="evidence" value="ECO:0007669"/>
    <property type="project" value="InterPro"/>
</dbReference>
<dbReference type="STRING" id="1314783.A0A165Q2Z2"/>
<dbReference type="CDD" id="cd00302">
    <property type="entry name" value="cytochrome_P450"/>
    <property type="match status" value="1"/>
</dbReference>
<accession>A0A165Q2Z2</accession>
<dbReference type="PANTHER" id="PTHR24304">
    <property type="entry name" value="CYTOCHROME P450 FAMILY 7"/>
    <property type="match status" value="1"/>
</dbReference>
<sequence length="534" mass="60252">MSSSNISTTVQLNYRPSNDLFLRKLPVSRSFDFGPRALLVAIAIFVALLILGEVCQFLLAQRQLSTGEKGNYIILPWLRYLGTPQFFTKEYRYLAKTLRRFPGSWFRFRVRENDVVIISGREARHVFFNCQDLTFLEGYFLLHPNMKYLMPEAYTEGRDGFSWLLKQFARADVLQHFLTPTVTDAQRLVSELGKEGIMDPFDEVDRAVFRVSTRIAAGNEIADHAVKLNAVHRALSWLQESSTPHALILPWLPTPSRFRSVIGGLKLHRMLSEVFQKRKRYSSGNKDVLQSLVDEDVSATQASVLTIMTILAAHSNTSAILSWLLITLLQHPTWLATVRAEIDVFLTTHHVSSPSQSPSPIGTPTGTGSPSDIPMIAWERALPALDLCLEECLRLYMNVPLIRRNTGDDIEVAGRTIARGDYVMYMMEDAHLDAAVYPEPARFDPLRDRRKGGKSNFVAWGAGTHPCTGQRLAKLIIKIFVAVLLWNYDVELVDSRGKPLKKAPQPVMGLFSVPRPDVDVHIRYKERVCGAPTS</sequence>